<keyword evidence="2" id="KW-1185">Reference proteome</keyword>
<dbReference type="Proteomes" id="UP000664369">
    <property type="component" value="Unassembled WGS sequence"/>
</dbReference>
<reference evidence="1 2" key="1">
    <citation type="submission" date="2021-03" db="EMBL/GenBank/DDBJ databases">
        <authorList>
            <person name="Kim M.K."/>
        </authorList>
    </citation>
    <scope>NUCLEOTIDE SEQUENCE [LARGE SCALE GENOMIC DNA]</scope>
    <source>
        <strain evidence="1 2">BT442</strain>
    </source>
</reference>
<protein>
    <submittedName>
        <fullName evidence="1">Uncharacterized protein</fullName>
    </submittedName>
</protein>
<sequence>MAYSFNITSSVLPNGRTAYFGTRVNSPEARFTIGYRTKYQDNFGLYNIDAVPGMVYLPADYRATHGIWADFIYPTAYVESKSSFFCLNTYDRARFTFGFMQYAAHVPNGDFVRFLRTLLQLPLAPEYFPRLELKNKHIFYRSDEQVLTQLENEDSTLGLMNYLNPTLLDIETQETICAARMVHWAQHDAEHRAIQVQLAIAFFQANLPRYHQRLGLAGAPAKACIVVCDILHQGRGTFARMAAALDTGGNWERAYTNLLTIGAANYGERIGALKRKIAEGVSSGVLDKTYDAAHNTFV</sequence>
<organism evidence="1 2">
    <name type="scientific">Hymenobacter negativus</name>
    <dbReference type="NCBI Taxonomy" id="2795026"/>
    <lineage>
        <taxon>Bacteria</taxon>
        <taxon>Pseudomonadati</taxon>
        <taxon>Bacteroidota</taxon>
        <taxon>Cytophagia</taxon>
        <taxon>Cytophagales</taxon>
        <taxon>Hymenobacteraceae</taxon>
        <taxon>Hymenobacter</taxon>
    </lineage>
</organism>
<evidence type="ECO:0000313" key="2">
    <source>
        <dbReference type="Proteomes" id="UP000664369"/>
    </source>
</evidence>
<dbReference type="EMBL" id="JAGETZ010000012">
    <property type="protein sequence ID" value="MBO2011552.1"/>
    <property type="molecule type" value="Genomic_DNA"/>
</dbReference>
<proteinExistence type="predicted"/>
<name>A0ABS3QJY6_9BACT</name>
<accession>A0ABS3QJY6</accession>
<comment type="caution">
    <text evidence="1">The sequence shown here is derived from an EMBL/GenBank/DDBJ whole genome shotgun (WGS) entry which is preliminary data.</text>
</comment>
<dbReference type="RefSeq" id="WP_208177246.1">
    <property type="nucleotide sequence ID" value="NZ_JAGETZ010000012.1"/>
</dbReference>
<gene>
    <name evidence="1" type="ORF">J4E00_20975</name>
</gene>
<evidence type="ECO:0000313" key="1">
    <source>
        <dbReference type="EMBL" id="MBO2011552.1"/>
    </source>
</evidence>